<dbReference type="Proteomes" id="UP000218366">
    <property type="component" value="Unassembled WGS sequence"/>
</dbReference>
<dbReference type="EMBL" id="NWMW01000002">
    <property type="protein sequence ID" value="PCD02608.1"/>
    <property type="molecule type" value="Genomic_DNA"/>
</dbReference>
<protein>
    <submittedName>
        <fullName evidence="3">Uncharacterized protein</fullName>
    </submittedName>
</protein>
<keyword evidence="2" id="KW-0732">Signal</keyword>
<feature type="chain" id="PRO_5012042599" evidence="2">
    <location>
        <begin position="26"/>
        <end position="192"/>
    </location>
</feature>
<comment type="caution">
    <text evidence="3">The sequence shown here is derived from an EMBL/GenBank/DDBJ whole genome shotgun (WGS) entry which is preliminary data.</text>
</comment>
<feature type="signal peptide" evidence="2">
    <location>
        <begin position="1"/>
        <end position="25"/>
    </location>
</feature>
<evidence type="ECO:0000256" key="2">
    <source>
        <dbReference type="SAM" id="SignalP"/>
    </source>
</evidence>
<dbReference type="AlphaFoldDB" id="A0A2A4B4D6"/>
<dbReference type="PROSITE" id="PS51257">
    <property type="entry name" value="PROKAR_LIPOPROTEIN"/>
    <property type="match status" value="1"/>
</dbReference>
<dbReference type="OrthoDB" id="7554093at2"/>
<sequence>MMSRGLAFKIILILFLALNPAIAFAACETASQWRLLFVNGPEGEALSGNRGHLLKAIRRGSPIRVGWGEAAADGSWSVEEYAGTTFVNVMAGENVVAQVEPAWIQSHYTDAARAGIRTPLTDWHAVLSTTGRFEAVMIDHGTGKQQRLLLQRTTVHWFAFAPDPACDRRPTPTIAPRGRLNRLERDERTPAE</sequence>
<feature type="compositionally biased region" description="Basic and acidic residues" evidence="1">
    <location>
        <begin position="181"/>
        <end position="192"/>
    </location>
</feature>
<dbReference type="RefSeq" id="WP_096343985.1">
    <property type="nucleotide sequence ID" value="NZ_NWMW01000002.1"/>
</dbReference>
<name>A0A2A4B4D6_9SPHN</name>
<evidence type="ECO:0000313" key="4">
    <source>
        <dbReference type="Proteomes" id="UP000218366"/>
    </source>
</evidence>
<keyword evidence="4" id="KW-1185">Reference proteome</keyword>
<reference evidence="3 4" key="1">
    <citation type="submission" date="2017-09" db="EMBL/GenBank/DDBJ databases">
        <title>Sphingomonas spermidinifaciens 9NM-10, whole genome shotgun sequence.</title>
        <authorList>
            <person name="Feng G."/>
            <person name="Zhu H."/>
        </authorList>
    </citation>
    <scope>NUCLEOTIDE SEQUENCE [LARGE SCALE GENOMIC DNA]</scope>
    <source>
        <strain evidence="3 4">9NM-10</strain>
    </source>
</reference>
<evidence type="ECO:0000313" key="3">
    <source>
        <dbReference type="EMBL" id="PCD02608.1"/>
    </source>
</evidence>
<gene>
    <name evidence="3" type="ORF">COC42_14505</name>
</gene>
<evidence type="ECO:0000256" key="1">
    <source>
        <dbReference type="SAM" id="MobiDB-lite"/>
    </source>
</evidence>
<accession>A0A2A4B4D6</accession>
<organism evidence="3 4">
    <name type="scientific">Sphingomonas spermidinifaciens</name>
    <dbReference type="NCBI Taxonomy" id="1141889"/>
    <lineage>
        <taxon>Bacteria</taxon>
        <taxon>Pseudomonadati</taxon>
        <taxon>Pseudomonadota</taxon>
        <taxon>Alphaproteobacteria</taxon>
        <taxon>Sphingomonadales</taxon>
        <taxon>Sphingomonadaceae</taxon>
        <taxon>Sphingomonas</taxon>
    </lineage>
</organism>
<proteinExistence type="predicted"/>
<feature type="region of interest" description="Disordered" evidence="1">
    <location>
        <begin position="168"/>
        <end position="192"/>
    </location>
</feature>